<accession>A0A1M4VU97</accession>
<dbReference type="InterPro" id="IPR011006">
    <property type="entry name" value="CheY-like_superfamily"/>
</dbReference>
<organism evidence="7 8">
    <name type="scientific">Clostridium fallax</name>
    <dbReference type="NCBI Taxonomy" id="1533"/>
    <lineage>
        <taxon>Bacteria</taxon>
        <taxon>Bacillati</taxon>
        <taxon>Bacillota</taxon>
        <taxon>Clostridia</taxon>
        <taxon>Eubacteriales</taxon>
        <taxon>Clostridiaceae</taxon>
        <taxon>Clostridium</taxon>
    </lineage>
</organism>
<keyword evidence="2" id="KW-0963">Cytoplasm</keyword>
<dbReference type="Gene3D" id="3.40.50.2300">
    <property type="match status" value="1"/>
</dbReference>
<dbReference type="AlphaFoldDB" id="A0A1M4VU97"/>
<dbReference type="Proteomes" id="UP000184035">
    <property type="component" value="Unassembled WGS sequence"/>
</dbReference>
<evidence type="ECO:0000313" key="8">
    <source>
        <dbReference type="Proteomes" id="UP000184035"/>
    </source>
</evidence>
<keyword evidence="8" id="KW-1185">Reference proteome</keyword>
<proteinExistence type="predicted"/>
<dbReference type="InterPro" id="IPR051552">
    <property type="entry name" value="HptR"/>
</dbReference>
<evidence type="ECO:0000256" key="5">
    <source>
        <dbReference type="PROSITE-ProRule" id="PRU00169"/>
    </source>
</evidence>
<evidence type="ECO:0000256" key="2">
    <source>
        <dbReference type="ARBA" id="ARBA00022490"/>
    </source>
</evidence>
<dbReference type="SUPFAM" id="SSF52172">
    <property type="entry name" value="CheY-like"/>
    <property type="match status" value="1"/>
</dbReference>
<dbReference type="PROSITE" id="PS50110">
    <property type="entry name" value="RESPONSE_REGULATORY"/>
    <property type="match status" value="1"/>
</dbReference>
<protein>
    <recommendedName>
        <fullName evidence="1">Stage 0 sporulation protein A homolog</fullName>
    </recommendedName>
</protein>
<dbReference type="GO" id="GO:0000160">
    <property type="term" value="P:phosphorelay signal transduction system"/>
    <property type="evidence" value="ECO:0007669"/>
    <property type="project" value="InterPro"/>
</dbReference>
<dbReference type="RefSeq" id="WP_083573470.1">
    <property type="nucleotide sequence ID" value="NZ_FQVM01000009.1"/>
</dbReference>
<feature type="domain" description="Response regulatory" evidence="6">
    <location>
        <begin position="3"/>
        <end position="121"/>
    </location>
</feature>
<keyword evidence="5" id="KW-0597">Phosphoprotein</keyword>
<evidence type="ECO:0000256" key="1">
    <source>
        <dbReference type="ARBA" id="ARBA00018672"/>
    </source>
</evidence>
<evidence type="ECO:0000259" key="6">
    <source>
        <dbReference type="PROSITE" id="PS50110"/>
    </source>
</evidence>
<dbReference type="PANTHER" id="PTHR42713:SF3">
    <property type="entry name" value="TRANSCRIPTIONAL REGULATORY PROTEIN HPTR"/>
    <property type="match status" value="1"/>
</dbReference>
<dbReference type="InterPro" id="IPR001789">
    <property type="entry name" value="Sig_transdc_resp-reg_receiver"/>
</dbReference>
<dbReference type="GO" id="GO:0003677">
    <property type="term" value="F:DNA binding"/>
    <property type="evidence" value="ECO:0007669"/>
    <property type="project" value="UniProtKB-KW"/>
</dbReference>
<evidence type="ECO:0000256" key="3">
    <source>
        <dbReference type="ARBA" id="ARBA00023125"/>
    </source>
</evidence>
<sequence>MCKVMLVDDEKLILNGLLNIIDWDSIGLKVTETANDGQEAYEKYKKNPVDIIITDITMPKLTGLQLIEKLKNEGCENTKFIILSGYDDFSYAKKAIYLGIENYILKPIDEEELEKTLITVVNKINREKKSTYFRK</sequence>
<feature type="modified residue" description="4-aspartylphosphate" evidence="5">
    <location>
        <position position="55"/>
    </location>
</feature>
<dbReference type="OrthoDB" id="1769137at2"/>
<dbReference type="EMBL" id="FQVM01000009">
    <property type="protein sequence ID" value="SHE72498.1"/>
    <property type="molecule type" value="Genomic_DNA"/>
</dbReference>
<evidence type="ECO:0000313" key="7">
    <source>
        <dbReference type="EMBL" id="SHE72498.1"/>
    </source>
</evidence>
<evidence type="ECO:0000256" key="4">
    <source>
        <dbReference type="ARBA" id="ARBA00024867"/>
    </source>
</evidence>
<dbReference type="Pfam" id="PF00072">
    <property type="entry name" value="Response_reg"/>
    <property type="match status" value="1"/>
</dbReference>
<dbReference type="PANTHER" id="PTHR42713">
    <property type="entry name" value="HISTIDINE KINASE-RELATED"/>
    <property type="match status" value="1"/>
</dbReference>
<comment type="function">
    <text evidence="4">May play the central regulatory role in sporulation. It may be an element of the effector pathway responsible for the activation of sporulation genes in response to nutritional stress. Spo0A may act in concert with spo0H (a sigma factor) to control the expression of some genes that are critical to the sporulation process.</text>
</comment>
<dbReference type="SMART" id="SM00448">
    <property type="entry name" value="REC"/>
    <property type="match status" value="1"/>
</dbReference>
<keyword evidence="3" id="KW-0238">DNA-binding</keyword>
<dbReference type="CDD" id="cd17536">
    <property type="entry name" value="REC_YesN-like"/>
    <property type="match status" value="1"/>
</dbReference>
<gene>
    <name evidence="7" type="ORF">SAMN05443638_10923</name>
</gene>
<reference evidence="7 8" key="1">
    <citation type="submission" date="2016-11" db="EMBL/GenBank/DDBJ databases">
        <authorList>
            <person name="Jaros S."/>
            <person name="Januszkiewicz K."/>
            <person name="Wedrychowicz H."/>
        </authorList>
    </citation>
    <scope>NUCLEOTIDE SEQUENCE [LARGE SCALE GENOMIC DNA]</scope>
    <source>
        <strain evidence="7 8">DSM 2631</strain>
    </source>
</reference>
<name>A0A1M4VU97_9CLOT</name>
<dbReference type="STRING" id="1533.SAMN05443638_10923"/>